<evidence type="ECO:0000256" key="2">
    <source>
        <dbReference type="ARBA" id="ARBA00023002"/>
    </source>
</evidence>
<comment type="similarity">
    <text evidence="1">Belongs to the Gfo/Idh/MocA family.</text>
</comment>
<dbReference type="PANTHER" id="PTHR42840">
    <property type="entry name" value="NAD(P)-BINDING ROSSMANN-FOLD SUPERFAMILY PROTEIN-RELATED"/>
    <property type="match status" value="1"/>
</dbReference>
<accession>A0A5S5AEE3</accession>
<keyword evidence="6" id="KW-1185">Reference proteome</keyword>
<dbReference type="Pfam" id="PF22725">
    <property type="entry name" value="GFO_IDH_MocA_C3"/>
    <property type="match status" value="1"/>
</dbReference>
<dbReference type="PANTHER" id="PTHR42840:SF3">
    <property type="entry name" value="BINDING ROSSMANN FOLD OXIDOREDUCTASE, PUTATIVE (AFU_ORTHOLOGUE AFUA_2G10240)-RELATED"/>
    <property type="match status" value="1"/>
</dbReference>
<dbReference type="AlphaFoldDB" id="A0A5S5AEE3"/>
<name>A0A5S5AEE3_9FIRM</name>
<dbReference type="InterPro" id="IPR000683">
    <property type="entry name" value="Gfo/Idh/MocA-like_OxRdtase_N"/>
</dbReference>
<dbReference type="InterPro" id="IPR036291">
    <property type="entry name" value="NAD(P)-bd_dom_sf"/>
</dbReference>
<dbReference type="InterPro" id="IPR030827">
    <property type="entry name" value="Myo_inos_IolG"/>
</dbReference>
<dbReference type="Pfam" id="PF01408">
    <property type="entry name" value="GFO_IDH_MocA"/>
    <property type="match status" value="1"/>
</dbReference>
<reference evidence="5 6" key="1">
    <citation type="submission" date="2019-07" db="EMBL/GenBank/DDBJ databases">
        <title>Genomic Encyclopedia of Type Strains, Phase I: the one thousand microbial genomes (KMG-I) project.</title>
        <authorList>
            <person name="Kyrpides N."/>
        </authorList>
    </citation>
    <scope>NUCLEOTIDE SEQUENCE [LARGE SCALE GENOMIC DNA]</scope>
    <source>
        <strain evidence="5 6">DSM 16647</strain>
    </source>
</reference>
<sequence length="336" mass="37398">MRKKIKIGVIGAGRIGKMHVENILSNFRYIEIKAIADIFADNLKEWANELGIKNIYKDHKDLLGDPEIDAVLIFSSTDTHAQMIIESANAGKHIFCEKPIDFDLNRIREALNAVEKANVKFQLGFNRRFDHNFKKVHDMVREGKVGDVHIVKITSRDPEPPPIGYIRGSGGLFFDMTIHDFDMARYLTGSEVTEVFASAAVLVDPAIGEAGDVDTAIITLKFENGALGVIDNSRKAVYGYDQRVEVFGTKGCITAANDTPTNVILSSSVGVIADKPKYFFQERYKEAYIDEMRAFFDCIINDKKPIVTGIDGLEAVLIGIAAQKSLKEGRPIKIER</sequence>
<dbReference type="FunFam" id="3.30.360.10:FF:000023">
    <property type="entry name" value="Inositol 2-dehydrogenase"/>
    <property type="match status" value="1"/>
</dbReference>
<gene>
    <name evidence="5" type="ORF">LZ11_02391</name>
</gene>
<dbReference type="RefSeq" id="WP_148868035.1">
    <property type="nucleotide sequence ID" value="NZ_VNHO01000043.1"/>
</dbReference>
<feature type="domain" description="GFO/IDH/MocA-like oxidoreductase" evidence="4">
    <location>
        <begin position="133"/>
        <end position="253"/>
    </location>
</feature>
<dbReference type="SUPFAM" id="SSF51735">
    <property type="entry name" value="NAD(P)-binding Rossmann-fold domains"/>
    <property type="match status" value="1"/>
</dbReference>
<dbReference type="Gene3D" id="3.30.360.10">
    <property type="entry name" value="Dihydrodipicolinate Reductase, domain 2"/>
    <property type="match status" value="1"/>
</dbReference>
<evidence type="ECO:0000313" key="5">
    <source>
        <dbReference type="EMBL" id="TYP47895.1"/>
    </source>
</evidence>
<organism evidence="5 6">
    <name type="scientific">Thermosediminibacter litoriperuensis</name>
    <dbReference type="NCBI Taxonomy" id="291989"/>
    <lineage>
        <taxon>Bacteria</taxon>
        <taxon>Bacillati</taxon>
        <taxon>Bacillota</taxon>
        <taxon>Clostridia</taxon>
        <taxon>Thermosediminibacterales</taxon>
        <taxon>Thermosediminibacteraceae</taxon>
        <taxon>Thermosediminibacter</taxon>
    </lineage>
</organism>
<evidence type="ECO:0000259" key="4">
    <source>
        <dbReference type="Pfam" id="PF22725"/>
    </source>
</evidence>
<evidence type="ECO:0000256" key="1">
    <source>
        <dbReference type="ARBA" id="ARBA00010928"/>
    </source>
</evidence>
<keyword evidence="2" id="KW-0560">Oxidoreductase</keyword>
<dbReference type="GO" id="GO:0016491">
    <property type="term" value="F:oxidoreductase activity"/>
    <property type="evidence" value="ECO:0007669"/>
    <property type="project" value="UniProtKB-KW"/>
</dbReference>
<dbReference type="EMBL" id="VNHO01000043">
    <property type="protein sequence ID" value="TYP47895.1"/>
    <property type="molecule type" value="Genomic_DNA"/>
</dbReference>
<dbReference type="SUPFAM" id="SSF55347">
    <property type="entry name" value="Glyceraldehyde-3-phosphate dehydrogenase-like, C-terminal domain"/>
    <property type="match status" value="1"/>
</dbReference>
<evidence type="ECO:0000313" key="6">
    <source>
        <dbReference type="Proteomes" id="UP000322294"/>
    </source>
</evidence>
<dbReference type="InterPro" id="IPR055170">
    <property type="entry name" value="GFO_IDH_MocA-like_dom"/>
</dbReference>
<protein>
    <submittedName>
        <fullName evidence="5">Myo-inositol 2-dehydrogenase</fullName>
    </submittedName>
</protein>
<comment type="caution">
    <text evidence="5">The sequence shown here is derived from an EMBL/GenBank/DDBJ whole genome shotgun (WGS) entry which is preliminary data.</text>
</comment>
<dbReference type="Proteomes" id="UP000322294">
    <property type="component" value="Unassembled WGS sequence"/>
</dbReference>
<dbReference type="NCBIfam" id="TIGR04380">
    <property type="entry name" value="myo_inos_iolG"/>
    <property type="match status" value="1"/>
</dbReference>
<dbReference type="Gene3D" id="3.40.50.720">
    <property type="entry name" value="NAD(P)-binding Rossmann-like Domain"/>
    <property type="match status" value="1"/>
</dbReference>
<dbReference type="GO" id="GO:0000166">
    <property type="term" value="F:nucleotide binding"/>
    <property type="evidence" value="ECO:0007669"/>
    <property type="project" value="InterPro"/>
</dbReference>
<evidence type="ECO:0000259" key="3">
    <source>
        <dbReference type="Pfam" id="PF01408"/>
    </source>
</evidence>
<feature type="domain" description="Gfo/Idh/MocA-like oxidoreductase N-terminal" evidence="3">
    <location>
        <begin position="5"/>
        <end position="125"/>
    </location>
</feature>
<dbReference type="OrthoDB" id="240873at2"/>
<proteinExistence type="inferred from homology"/>